<gene>
    <name evidence="1" type="ORF">METZ01_LOCUS335002</name>
</gene>
<dbReference type="EMBL" id="UINC01112894">
    <property type="protein sequence ID" value="SVC82148.1"/>
    <property type="molecule type" value="Genomic_DNA"/>
</dbReference>
<name>A0A382QB06_9ZZZZ</name>
<proteinExistence type="predicted"/>
<dbReference type="AlphaFoldDB" id="A0A382QB06"/>
<evidence type="ECO:0000313" key="1">
    <source>
        <dbReference type="EMBL" id="SVC82148.1"/>
    </source>
</evidence>
<accession>A0A382QB06</accession>
<protein>
    <submittedName>
        <fullName evidence="1">Uncharacterized protein</fullName>
    </submittedName>
</protein>
<reference evidence="1" key="1">
    <citation type="submission" date="2018-05" db="EMBL/GenBank/DDBJ databases">
        <authorList>
            <person name="Lanie J.A."/>
            <person name="Ng W.-L."/>
            <person name="Kazmierczak K.M."/>
            <person name="Andrzejewski T.M."/>
            <person name="Davidsen T.M."/>
            <person name="Wayne K.J."/>
            <person name="Tettelin H."/>
            <person name="Glass J.I."/>
            <person name="Rusch D."/>
            <person name="Podicherti R."/>
            <person name="Tsui H.-C.T."/>
            <person name="Winkler M.E."/>
        </authorList>
    </citation>
    <scope>NUCLEOTIDE SEQUENCE</scope>
</reference>
<organism evidence="1">
    <name type="scientific">marine metagenome</name>
    <dbReference type="NCBI Taxonomy" id="408172"/>
    <lineage>
        <taxon>unclassified sequences</taxon>
        <taxon>metagenomes</taxon>
        <taxon>ecological metagenomes</taxon>
    </lineage>
</organism>
<sequence>MIDSDEDIYEIATFLYELDIDLLNQ</sequence>